<evidence type="ECO:0000313" key="4">
    <source>
        <dbReference type="Proteomes" id="UP000029843"/>
    </source>
</evidence>
<dbReference type="InterPro" id="IPR012902">
    <property type="entry name" value="N_methyl_site"/>
</dbReference>
<evidence type="ECO:0000256" key="1">
    <source>
        <dbReference type="ARBA" id="ARBA00022481"/>
    </source>
</evidence>
<dbReference type="PATRIC" id="fig|28229.4.peg.4164"/>
<keyword evidence="2" id="KW-1133">Transmembrane helix</keyword>
<keyword evidence="2" id="KW-0472">Membrane</keyword>
<organism evidence="3 4">
    <name type="scientific">Colwellia psychrerythraea</name>
    <name type="common">Vibrio psychroerythus</name>
    <dbReference type="NCBI Taxonomy" id="28229"/>
    <lineage>
        <taxon>Bacteria</taxon>
        <taxon>Pseudomonadati</taxon>
        <taxon>Pseudomonadota</taxon>
        <taxon>Gammaproteobacteria</taxon>
        <taxon>Alteromonadales</taxon>
        <taxon>Colwelliaceae</taxon>
        <taxon>Colwellia</taxon>
    </lineage>
</organism>
<evidence type="ECO:0000256" key="2">
    <source>
        <dbReference type="SAM" id="Phobius"/>
    </source>
</evidence>
<dbReference type="GO" id="GO:0015628">
    <property type="term" value="P:protein secretion by the type II secretion system"/>
    <property type="evidence" value="ECO:0007669"/>
    <property type="project" value="InterPro"/>
</dbReference>
<dbReference type="PROSITE" id="PS00409">
    <property type="entry name" value="PROKAR_NTER_METHYL"/>
    <property type="match status" value="1"/>
</dbReference>
<dbReference type="EMBL" id="JQED01000055">
    <property type="protein sequence ID" value="KGJ87271.1"/>
    <property type="molecule type" value="Genomic_DNA"/>
</dbReference>
<dbReference type="InterPro" id="IPR000983">
    <property type="entry name" value="Bac_GSPG_pilin"/>
</dbReference>
<dbReference type="Gene3D" id="3.30.700.10">
    <property type="entry name" value="Glycoprotein, Type 4 Pilin"/>
    <property type="match status" value="1"/>
</dbReference>
<dbReference type="Pfam" id="PF07963">
    <property type="entry name" value="N_methyl"/>
    <property type="match status" value="1"/>
</dbReference>
<evidence type="ECO:0000313" key="3">
    <source>
        <dbReference type="EMBL" id="KGJ87271.1"/>
    </source>
</evidence>
<gene>
    <name evidence="3" type="ORF">ND2E_0678</name>
</gene>
<dbReference type="RefSeq" id="WP_223303707.1">
    <property type="nucleotide sequence ID" value="NZ_JQED01000055.1"/>
</dbReference>
<sequence>MKNNSKNMGGTQWKKSAGFTLLELMFTVAIVGLLSIVAYPSYSDFVVRSNRAEAPRELVRLANLQEQLFVDSRAYTTNISDLGVGSTAIYETPSHNYKISATVVDNTFTLTANAQGSQKTKDTDCIKIEITDTGKKTPIGCWEG</sequence>
<accession>A0A099KA92</accession>
<reference evidence="3 4" key="1">
    <citation type="submission" date="2014-08" db="EMBL/GenBank/DDBJ databases">
        <title>Genomic and Phenotypic Diversity of Colwellia psychrerythraea strains from Disparate Marine Basins.</title>
        <authorList>
            <person name="Techtmann S.M."/>
            <person name="Stelling S.C."/>
            <person name="Utturkar S.M."/>
            <person name="Alshibli N."/>
            <person name="Harris A."/>
            <person name="Brown S.D."/>
            <person name="Hazen T.C."/>
        </authorList>
    </citation>
    <scope>NUCLEOTIDE SEQUENCE [LARGE SCALE GENOMIC DNA]</scope>
    <source>
        <strain evidence="3 4">ND2E</strain>
    </source>
</reference>
<protein>
    <submittedName>
        <fullName evidence="3">Uncharacterized protein</fullName>
    </submittedName>
</protein>
<name>A0A099KA92_COLPS</name>
<keyword evidence="1" id="KW-0488">Methylation</keyword>
<dbReference type="PRINTS" id="PR00813">
    <property type="entry name" value="BCTERIALGSPG"/>
</dbReference>
<dbReference type="AlphaFoldDB" id="A0A099KA92"/>
<comment type="caution">
    <text evidence="3">The sequence shown here is derived from an EMBL/GenBank/DDBJ whole genome shotgun (WGS) entry which is preliminary data.</text>
</comment>
<dbReference type="InterPro" id="IPR031982">
    <property type="entry name" value="PilE-like"/>
</dbReference>
<dbReference type="GO" id="GO:0015627">
    <property type="term" value="C:type II protein secretion system complex"/>
    <property type="evidence" value="ECO:0007669"/>
    <property type="project" value="InterPro"/>
</dbReference>
<proteinExistence type="predicted"/>
<feature type="transmembrane region" description="Helical" evidence="2">
    <location>
        <begin position="21"/>
        <end position="42"/>
    </location>
</feature>
<dbReference type="InterPro" id="IPR045584">
    <property type="entry name" value="Pilin-like"/>
</dbReference>
<dbReference type="NCBIfam" id="TIGR02532">
    <property type="entry name" value="IV_pilin_GFxxxE"/>
    <property type="match status" value="1"/>
</dbReference>
<dbReference type="Proteomes" id="UP000029843">
    <property type="component" value="Unassembled WGS sequence"/>
</dbReference>
<dbReference type="Pfam" id="PF16732">
    <property type="entry name" value="ComP_DUS"/>
    <property type="match status" value="1"/>
</dbReference>
<keyword evidence="2" id="KW-0812">Transmembrane</keyword>
<dbReference type="GO" id="GO:0043683">
    <property type="term" value="P:type IV pilus assembly"/>
    <property type="evidence" value="ECO:0007669"/>
    <property type="project" value="InterPro"/>
</dbReference>
<dbReference type="SUPFAM" id="SSF54523">
    <property type="entry name" value="Pili subunits"/>
    <property type="match status" value="1"/>
</dbReference>